<keyword evidence="3" id="KW-1185">Reference proteome</keyword>
<reference evidence="2" key="1">
    <citation type="submission" date="2021-02" db="EMBL/GenBank/DDBJ databases">
        <authorList>
            <person name="Dougan E. K."/>
            <person name="Rhodes N."/>
            <person name="Thang M."/>
            <person name="Chan C."/>
        </authorList>
    </citation>
    <scope>NUCLEOTIDE SEQUENCE</scope>
</reference>
<feature type="region of interest" description="Disordered" evidence="1">
    <location>
        <begin position="195"/>
        <end position="236"/>
    </location>
</feature>
<organism evidence="2 3">
    <name type="scientific">Symbiodinium pilosum</name>
    <name type="common">Dinoflagellate</name>
    <dbReference type="NCBI Taxonomy" id="2952"/>
    <lineage>
        <taxon>Eukaryota</taxon>
        <taxon>Sar</taxon>
        <taxon>Alveolata</taxon>
        <taxon>Dinophyceae</taxon>
        <taxon>Suessiales</taxon>
        <taxon>Symbiodiniaceae</taxon>
        <taxon>Symbiodinium</taxon>
    </lineage>
</organism>
<comment type="caution">
    <text evidence="2">The sequence shown here is derived from an EMBL/GenBank/DDBJ whole genome shotgun (WGS) entry which is preliminary data.</text>
</comment>
<gene>
    <name evidence="2" type="primary">RE1</name>
    <name evidence="2" type="ORF">SPIL2461_LOCUS12627</name>
</gene>
<feature type="non-terminal residue" evidence="2">
    <location>
        <position position="744"/>
    </location>
</feature>
<evidence type="ECO:0000313" key="2">
    <source>
        <dbReference type="EMBL" id="CAE7490158.1"/>
    </source>
</evidence>
<accession>A0A812SNW3</accession>
<proteinExistence type="predicted"/>
<name>A0A812SNW3_SYMPI</name>
<sequence>MLRDSGSTASRSGWCLPLERARSFLAQAVRTWNQREPVRGYSPFQWMMGKAPDFEDRMFVPDVQKLPGSLLHHPEDGLQRYEALRICSEKSFIDWQYGEKLSRANRQGNGTGLRRGAYAGPARILAMESKFRDGKIMPGSAVWLIRGLRLVKVTVEQIRPATERETLVHELSQRQPELPWTITKLAEELGPHDYDDVTKDGAPGPLQDPDEVEDMEESEPELIPAEPQPPEEPGDLTRHRVRFKRRPWTFLKKKHGTHRFIQRSGQKARTHRLDINHAVEIEVDLPSSKNKMEQFLRDPTQFFIKSLKRKTIEVSEKRMTASERESFSGAKSVEVRKFLGAKAFEALPPGLVPDKEQALRMRWILTYKQTEEGGTKPKARAVILGFQDPEYANRPTFAPTMTRTSRQLLLQYSAWRGMTCWKGDVSGMGLPAGSICRLRKACYGLVEAPIEWFETVNSFLQSLVYRQLRSDPCTWIYTEEGRVISLISGHVDDFLFSGFPGCPTWERLRKAIQEKFEWQEWEENEFTQCGVRVHRLPDGSFHLDQHQYVDGIPAINIPRERRRSKHEPTTEQEKSQLRALYGALSWHTGQVGYKYSAHVGLGLSEIPLSTVEHLEQANKLLLAVKQDSVPLKIHSFPEATNLVMVAWTDASSQNRHDGSSTDGIIIGATPEGICDGAVSKVSPVFWRSGKIEGTCRSPGAAEARAAVDAEDSLYLLRYAWAEFCGHVSNVWEPDLHVKRVTGVL</sequence>
<dbReference type="EMBL" id="CAJNIZ010026202">
    <property type="protein sequence ID" value="CAE7490158.1"/>
    <property type="molecule type" value="Genomic_DNA"/>
</dbReference>
<evidence type="ECO:0000313" key="3">
    <source>
        <dbReference type="Proteomes" id="UP000649617"/>
    </source>
</evidence>
<dbReference type="OrthoDB" id="413361at2759"/>
<feature type="compositionally biased region" description="Acidic residues" evidence="1">
    <location>
        <begin position="208"/>
        <end position="220"/>
    </location>
</feature>
<dbReference type="Proteomes" id="UP000649617">
    <property type="component" value="Unassembled WGS sequence"/>
</dbReference>
<protein>
    <submittedName>
        <fullName evidence="2">RE1 protein</fullName>
    </submittedName>
</protein>
<evidence type="ECO:0000256" key="1">
    <source>
        <dbReference type="SAM" id="MobiDB-lite"/>
    </source>
</evidence>
<dbReference type="AlphaFoldDB" id="A0A812SNW3"/>